<reference evidence="1" key="1">
    <citation type="submission" date="2016-09" db="EMBL/GenBank/DDBJ databases">
        <authorList>
            <person name="Capua I."/>
            <person name="De Benedictis P."/>
            <person name="Joannis T."/>
            <person name="Lombin L.H."/>
            <person name="Cattoli G."/>
        </authorList>
    </citation>
    <scope>NUCLEOTIDE SEQUENCE</scope>
    <source>
        <strain evidence="1">B9</strain>
    </source>
</reference>
<proteinExistence type="predicted"/>
<dbReference type="AlphaFoldDB" id="A0A1K0IG07"/>
<gene>
    <name evidence="1" type="ORF">CNECB9_2780017</name>
</gene>
<accession>A0A1K0IG07</accession>
<evidence type="ECO:0000313" key="1">
    <source>
        <dbReference type="EMBL" id="SCU76158.1"/>
    </source>
</evidence>
<name>A0A1K0IG07_CUPNE</name>
<sequence length="71" mass="7539">MSANRHTSGELAQQTPHAFTYPPGALAFFCNTMAGTCCRPGRRPSAFAALSATACATLLGRTRHSPVCKRN</sequence>
<organism evidence="1">
    <name type="scientific">Cupriavidus necator</name>
    <name type="common">Alcaligenes eutrophus</name>
    <name type="synonym">Ralstonia eutropha</name>
    <dbReference type="NCBI Taxonomy" id="106590"/>
    <lineage>
        <taxon>Bacteria</taxon>
        <taxon>Pseudomonadati</taxon>
        <taxon>Pseudomonadota</taxon>
        <taxon>Betaproteobacteria</taxon>
        <taxon>Burkholderiales</taxon>
        <taxon>Burkholderiaceae</taxon>
        <taxon>Cupriavidus</taxon>
    </lineage>
</organism>
<protein>
    <submittedName>
        <fullName evidence="1">Uncharacterized protein</fullName>
    </submittedName>
</protein>
<dbReference type="EMBL" id="FMSH01000199">
    <property type="protein sequence ID" value="SCU76158.1"/>
    <property type="molecule type" value="Genomic_DNA"/>
</dbReference>